<proteinExistence type="predicted"/>
<name>A0A165TF17_9AGAM</name>
<dbReference type="EMBL" id="KV425566">
    <property type="protein sequence ID" value="KZT26571.1"/>
    <property type="molecule type" value="Genomic_DNA"/>
</dbReference>
<dbReference type="AlphaFoldDB" id="A0A165TF17"/>
<evidence type="ECO:0000313" key="1">
    <source>
        <dbReference type="EMBL" id="KZT26571.1"/>
    </source>
</evidence>
<protein>
    <submittedName>
        <fullName evidence="1">Uncharacterized protein</fullName>
    </submittedName>
</protein>
<organism evidence="1 2">
    <name type="scientific">Neolentinus lepideus HHB14362 ss-1</name>
    <dbReference type="NCBI Taxonomy" id="1314782"/>
    <lineage>
        <taxon>Eukaryota</taxon>
        <taxon>Fungi</taxon>
        <taxon>Dikarya</taxon>
        <taxon>Basidiomycota</taxon>
        <taxon>Agaricomycotina</taxon>
        <taxon>Agaricomycetes</taxon>
        <taxon>Gloeophyllales</taxon>
        <taxon>Gloeophyllaceae</taxon>
        <taxon>Neolentinus</taxon>
    </lineage>
</organism>
<evidence type="ECO:0000313" key="2">
    <source>
        <dbReference type="Proteomes" id="UP000076761"/>
    </source>
</evidence>
<gene>
    <name evidence="1" type="ORF">NEOLEDRAFT_1132095</name>
</gene>
<sequence length="255" mass="28906">MNSVVSRSICRRFRECAQLQHVEVFPAKRSILHSRLLSQYPDIAHHLFRQSPRSTAPRISYKAFHSKAPASIHASRSVRKDNHDDHDAWQAIIEGLTDSWTEENEWKTLALMGPDPTPAAYFAKVIRNMLHFLLYIRTVDLQDFRTADVEPGSDIARGREVLVTMAGAAYRWMHAAMAHPAAAEKGLHDDAELVESLVHMAKNQRIIADYKRGELPPGWSWMHVSDLLVMSLNIACQNMSVYVKDVLNCAPDPDN</sequence>
<accession>A0A165TF17</accession>
<dbReference type="Proteomes" id="UP000076761">
    <property type="component" value="Unassembled WGS sequence"/>
</dbReference>
<reference evidence="1 2" key="1">
    <citation type="journal article" date="2016" name="Mol. Biol. Evol.">
        <title>Comparative Genomics of Early-Diverging Mushroom-Forming Fungi Provides Insights into the Origins of Lignocellulose Decay Capabilities.</title>
        <authorList>
            <person name="Nagy L.G."/>
            <person name="Riley R."/>
            <person name="Tritt A."/>
            <person name="Adam C."/>
            <person name="Daum C."/>
            <person name="Floudas D."/>
            <person name="Sun H."/>
            <person name="Yadav J.S."/>
            <person name="Pangilinan J."/>
            <person name="Larsson K.H."/>
            <person name="Matsuura K."/>
            <person name="Barry K."/>
            <person name="Labutti K."/>
            <person name="Kuo R."/>
            <person name="Ohm R.A."/>
            <person name="Bhattacharya S.S."/>
            <person name="Shirouzu T."/>
            <person name="Yoshinaga Y."/>
            <person name="Martin F.M."/>
            <person name="Grigoriev I.V."/>
            <person name="Hibbett D.S."/>
        </authorList>
    </citation>
    <scope>NUCLEOTIDE SEQUENCE [LARGE SCALE GENOMIC DNA]</scope>
    <source>
        <strain evidence="1 2">HHB14362 ss-1</strain>
    </source>
</reference>
<dbReference type="OrthoDB" id="3252951at2759"/>
<dbReference type="InParanoid" id="A0A165TF17"/>
<keyword evidence="2" id="KW-1185">Reference proteome</keyword>